<dbReference type="SUPFAM" id="SSF57903">
    <property type="entry name" value="FYVE/PHD zinc finger"/>
    <property type="match status" value="1"/>
</dbReference>
<accession>A0A7T8QWT5</accession>
<dbReference type="PROSITE" id="PS50178">
    <property type="entry name" value="ZF_FYVE"/>
    <property type="match status" value="1"/>
</dbReference>
<organism evidence="6 7">
    <name type="scientific">Caligus rogercresseyi</name>
    <name type="common">Sea louse</name>
    <dbReference type="NCBI Taxonomy" id="217165"/>
    <lineage>
        <taxon>Eukaryota</taxon>
        <taxon>Metazoa</taxon>
        <taxon>Ecdysozoa</taxon>
        <taxon>Arthropoda</taxon>
        <taxon>Crustacea</taxon>
        <taxon>Multicrustacea</taxon>
        <taxon>Hexanauplia</taxon>
        <taxon>Copepoda</taxon>
        <taxon>Siphonostomatoida</taxon>
        <taxon>Caligidae</taxon>
        <taxon>Caligus</taxon>
    </lineage>
</organism>
<dbReference type="InterPro" id="IPR011011">
    <property type="entry name" value="Znf_FYVE_PHD"/>
</dbReference>
<feature type="domain" description="FYVE-type" evidence="5">
    <location>
        <begin position="14"/>
        <end position="73"/>
    </location>
</feature>
<protein>
    <recommendedName>
        <fullName evidence="5">FYVE-type domain-containing protein</fullName>
    </recommendedName>
</protein>
<name>A0A7T8QWT5_CALRO</name>
<dbReference type="InterPro" id="IPR000306">
    <property type="entry name" value="Znf_FYVE"/>
</dbReference>
<keyword evidence="1" id="KW-0479">Metal-binding</keyword>
<dbReference type="PANTHER" id="PTHR23164">
    <property type="entry name" value="EARLY ENDOSOME ANTIGEN 1"/>
    <property type="match status" value="1"/>
</dbReference>
<dbReference type="Proteomes" id="UP000595437">
    <property type="component" value="Chromosome 2"/>
</dbReference>
<dbReference type="OrthoDB" id="10018316at2759"/>
<dbReference type="InterPro" id="IPR017455">
    <property type="entry name" value="Znf_FYVE-rel"/>
</dbReference>
<evidence type="ECO:0000313" key="7">
    <source>
        <dbReference type="Proteomes" id="UP000595437"/>
    </source>
</evidence>
<dbReference type="InterPro" id="IPR013083">
    <property type="entry name" value="Znf_RING/FYVE/PHD"/>
</dbReference>
<evidence type="ECO:0000256" key="4">
    <source>
        <dbReference type="PROSITE-ProRule" id="PRU00091"/>
    </source>
</evidence>
<keyword evidence="7" id="KW-1185">Reference proteome</keyword>
<dbReference type="GO" id="GO:0005769">
    <property type="term" value="C:early endosome"/>
    <property type="evidence" value="ECO:0007669"/>
    <property type="project" value="TreeGrafter"/>
</dbReference>
<proteinExistence type="predicted"/>
<dbReference type="GO" id="GO:0006897">
    <property type="term" value="P:endocytosis"/>
    <property type="evidence" value="ECO:0007669"/>
    <property type="project" value="TreeGrafter"/>
</dbReference>
<evidence type="ECO:0000256" key="2">
    <source>
        <dbReference type="ARBA" id="ARBA00022771"/>
    </source>
</evidence>
<dbReference type="SMART" id="SM00064">
    <property type="entry name" value="FYVE"/>
    <property type="match status" value="1"/>
</dbReference>
<dbReference type="PANTHER" id="PTHR23164:SF30">
    <property type="entry name" value="EARLY ENDOSOME ANTIGEN 1"/>
    <property type="match status" value="1"/>
</dbReference>
<dbReference type="GO" id="GO:0008270">
    <property type="term" value="F:zinc ion binding"/>
    <property type="evidence" value="ECO:0007669"/>
    <property type="project" value="UniProtKB-KW"/>
</dbReference>
<evidence type="ECO:0000313" key="6">
    <source>
        <dbReference type="EMBL" id="QQP57873.1"/>
    </source>
</evidence>
<keyword evidence="3" id="KW-0862">Zinc</keyword>
<evidence type="ECO:0000256" key="1">
    <source>
        <dbReference type="ARBA" id="ARBA00022723"/>
    </source>
</evidence>
<sequence length="75" mass="8555">MELNKLTGRKWADDSDVKDCAGCKNQFSITIRKHHCRNCGQIFCKECSSKTSSNMTNYSKPQRVCDGCYEELAIK</sequence>
<dbReference type="Pfam" id="PF01363">
    <property type="entry name" value="FYVE"/>
    <property type="match status" value="1"/>
</dbReference>
<evidence type="ECO:0000256" key="3">
    <source>
        <dbReference type="ARBA" id="ARBA00022833"/>
    </source>
</evidence>
<keyword evidence="2 4" id="KW-0863">Zinc-finger</keyword>
<dbReference type="EMBL" id="CP045891">
    <property type="protein sequence ID" value="QQP57873.1"/>
    <property type="molecule type" value="Genomic_DNA"/>
</dbReference>
<reference evidence="7" key="1">
    <citation type="submission" date="2021-01" db="EMBL/GenBank/DDBJ databases">
        <title>Caligus Genome Assembly.</title>
        <authorList>
            <person name="Gallardo-Escarate C."/>
        </authorList>
    </citation>
    <scope>NUCLEOTIDE SEQUENCE [LARGE SCALE GENOMIC DNA]</scope>
</reference>
<evidence type="ECO:0000259" key="5">
    <source>
        <dbReference type="PROSITE" id="PS50178"/>
    </source>
</evidence>
<dbReference type="Gene3D" id="3.30.40.10">
    <property type="entry name" value="Zinc/RING finger domain, C3HC4 (zinc finger)"/>
    <property type="match status" value="1"/>
</dbReference>
<dbReference type="AlphaFoldDB" id="A0A7T8QWT5"/>
<gene>
    <name evidence="6" type="ORF">FKW44_003012</name>
</gene>
<dbReference type="GO" id="GO:0005545">
    <property type="term" value="F:1-phosphatidylinositol binding"/>
    <property type="evidence" value="ECO:0007669"/>
    <property type="project" value="TreeGrafter"/>
</dbReference>